<sequence length="99" mass="11715">MTLRQELGFEITESLLDEHNHKLKSAKKVVFDLLEEMYEMLSKENLDKLMDLEDALGEYYQTIKREYYEAGSNIDTLVQRNCEKEVAEKVARIERKNIV</sequence>
<evidence type="ECO:0000313" key="1">
    <source>
        <dbReference type="EMBL" id="DAD98360.1"/>
    </source>
</evidence>
<accession>A0A8S5NVV8</accession>
<proteinExistence type="predicted"/>
<organism evidence="1">
    <name type="scientific">Siphoviridae sp. ctgEf12</name>
    <dbReference type="NCBI Taxonomy" id="2825605"/>
    <lineage>
        <taxon>Viruses</taxon>
        <taxon>Duplodnaviria</taxon>
        <taxon>Heunggongvirae</taxon>
        <taxon>Uroviricota</taxon>
        <taxon>Caudoviricetes</taxon>
    </lineage>
</organism>
<reference evidence="1" key="1">
    <citation type="journal article" date="2021" name="Proc. Natl. Acad. Sci. U.S.A.">
        <title>A Catalog of Tens of Thousands of Viruses from Human Metagenomes Reveals Hidden Associations with Chronic Diseases.</title>
        <authorList>
            <person name="Tisza M.J."/>
            <person name="Buck C.B."/>
        </authorList>
    </citation>
    <scope>NUCLEOTIDE SEQUENCE</scope>
    <source>
        <strain evidence="1">CtgEf12</strain>
    </source>
</reference>
<protein>
    <submittedName>
        <fullName evidence="1">Uncharacterized protein</fullName>
    </submittedName>
</protein>
<name>A0A8S5NVV8_9CAUD</name>
<dbReference type="EMBL" id="BK015260">
    <property type="protein sequence ID" value="DAD98360.1"/>
    <property type="molecule type" value="Genomic_DNA"/>
</dbReference>